<dbReference type="GO" id="GO:0016787">
    <property type="term" value="F:hydrolase activity"/>
    <property type="evidence" value="ECO:0007669"/>
    <property type="project" value="UniProtKB-KW"/>
</dbReference>
<dbReference type="AlphaFoldDB" id="A0A7Z7LH28"/>
<keyword evidence="2 6" id="KW-0227">DNA damage</keyword>
<feature type="region of interest" description="Domain I" evidence="6">
    <location>
        <begin position="1"/>
        <end position="64"/>
    </location>
</feature>
<comment type="similarity">
    <text evidence="6">Belongs to the RuvA family.</text>
</comment>
<dbReference type="GO" id="GO:0009379">
    <property type="term" value="C:Holliday junction helicase complex"/>
    <property type="evidence" value="ECO:0007669"/>
    <property type="project" value="InterPro"/>
</dbReference>
<evidence type="ECO:0000256" key="5">
    <source>
        <dbReference type="ARBA" id="ARBA00023204"/>
    </source>
</evidence>
<comment type="subunit">
    <text evidence="6">Homotetramer. Forms an RuvA(8)-RuvB(12)-Holliday junction (HJ) complex. HJ DNA is sandwiched between 2 RuvA tetramers; dsDNA enters through RuvA and exits via RuvB. An RuvB hexamer assembles on each DNA strand where it exits the tetramer. Each RuvB hexamer is contacted by two RuvA subunits (via domain III) on 2 adjacent RuvB subunits; this complex drives branch migration. In the full resolvosome a probable DNA-RuvA(4)-RuvB(12)-RuvC(2) complex forms which resolves the HJ.</text>
</comment>
<dbReference type="Pfam" id="PF01330">
    <property type="entry name" value="RuvA_N"/>
    <property type="match status" value="1"/>
</dbReference>
<dbReference type="GO" id="GO:0005524">
    <property type="term" value="F:ATP binding"/>
    <property type="evidence" value="ECO:0007669"/>
    <property type="project" value="InterPro"/>
</dbReference>
<dbReference type="HAMAP" id="MF_00031">
    <property type="entry name" value="DNA_HJ_migration_RuvA"/>
    <property type="match status" value="1"/>
</dbReference>
<dbReference type="GO" id="GO:0005737">
    <property type="term" value="C:cytoplasm"/>
    <property type="evidence" value="ECO:0007669"/>
    <property type="project" value="UniProtKB-SubCell"/>
</dbReference>
<dbReference type="RefSeq" id="WP_169699987.1">
    <property type="nucleotide sequence ID" value="NZ_LS974202.1"/>
</dbReference>
<dbReference type="InterPro" id="IPR011114">
    <property type="entry name" value="RuvA_C"/>
</dbReference>
<dbReference type="GO" id="GO:0048476">
    <property type="term" value="C:Holliday junction resolvase complex"/>
    <property type="evidence" value="ECO:0007669"/>
    <property type="project" value="UniProtKB-UniRule"/>
</dbReference>
<keyword evidence="8" id="KW-0347">Helicase</keyword>
<comment type="function">
    <text evidence="6">The RuvA-RuvB-RuvC complex processes Holliday junction (HJ) DNA during genetic recombination and DNA repair, while the RuvA-RuvB complex plays an important role in the rescue of blocked DNA replication forks via replication fork reversal (RFR). RuvA specifically binds to HJ cruciform DNA, conferring on it an open structure. The RuvB hexamer acts as an ATP-dependent pump, pulling dsDNA into and through the RuvAB complex. HJ branch migration allows RuvC to scan DNA until it finds its consensus sequence, where it cleaves and resolves the cruciform DNA.</text>
</comment>
<keyword evidence="8" id="KW-0067">ATP-binding</keyword>
<protein>
    <recommendedName>
        <fullName evidence="6">Holliday junction branch migration complex subunit RuvA</fullName>
    </recommendedName>
</protein>
<dbReference type="Gene3D" id="1.10.150.20">
    <property type="entry name" value="5' to 3' exonuclease, C-terminal subdomain"/>
    <property type="match status" value="1"/>
</dbReference>
<dbReference type="InterPro" id="IPR013849">
    <property type="entry name" value="DNA_helicase_Holl-junc_RuvA_I"/>
</dbReference>
<dbReference type="SUPFAM" id="SSF46929">
    <property type="entry name" value="DNA helicase RuvA subunit, C-terminal domain"/>
    <property type="match status" value="1"/>
</dbReference>
<evidence type="ECO:0000313" key="8">
    <source>
        <dbReference type="EMBL" id="SSC13853.1"/>
    </source>
</evidence>
<dbReference type="GO" id="GO:0006310">
    <property type="term" value="P:DNA recombination"/>
    <property type="evidence" value="ECO:0007669"/>
    <property type="project" value="UniProtKB-UniRule"/>
</dbReference>
<dbReference type="SMART" id="SM00278">
    <property type="entry name" value="HhH1"/>
    <property type="match status" value="2"/>
</dbReference>
<evidence type="ECO:0000256" key="1">
    <source>
        <dbReference type="ARBA" id="ARBA00022490"/>
    </source>
</evidence>
<accession>A0A7Z7LH28</accession>
<evidence type="ECO:0000256" key="4">
    <source>
        <dbReference type="ARBA" id="ARBA00023172"/>
    </source>
</evidence>
<dbReference type="InterPro" id="IPR010994">
    <property type="entry name" value="RuvA_2-like"/>
</dbReference>
<dbReference type="Pfam" id="PF07499">
    <property type="entry name" value="RuvA_C"/>
    <property type="match status" value="1"/>
</dbReference>
<keyword evidence="9" id="KW-1185">Reference proteome</keyword>
<feature type="domain" description="Helix-hairpin-helix DNA-binding motif class 1" evidence="7">
    <location>
        <begin position="73"/>
        <end position="92"/>
    </location>
</feature>
<dbReference type="EMBL" id="LS974202">
    <property type="protein sequence ID" value="SSC13853.1"/>
    <property type="molecule type" value="Genomic_DNA"/>
</dbReference>
<dbReference type="InterPro" id="IPR003583">
    <property type="entry name" value="Hlx-hairpin-Hlx_DNA-bd_motif"/>
</dbReference>
<keyword evidence="4 6" id="KW-0233">DNA recombination</keyword>
<proteinExistence type="inferred from homology"/>
<evidence type="ECO:0000259" key="7">
    <source>
        <dbReference type="SMART" id="SM00278"/>
    </source>
</evidence>
<dbReference type="GO" id="GO:0006281">
    <property type="term" value="P:DNA repair"/>
    <property type="evidence" value="ECO:0007669"/>
    <property type="project" value="UniProtKB-UniRule"/>
</dbReference>
<feature type="region of interest" description="Domain III" evidence="6">
    <location>
        <begin position="153"/>
        <end position="198"/>
    </location>
</feature>
<dbReference type="CDD" id="cd14332">
    <property type="entry name" value="UBA_RuvA_C"/>
    <property type="match status" value="1"/>
</dbReference>
<keyword evidence="5 6" id="KW-0234">DNA repair</keyword>
<dbReference type="GO" id="GO:0000400">
    <property type="term" value="F:four-way junction DNA binding"/>
    <property type="evidence" value="ECO:0007669"/>
    <property type="project" value="UniProtKB-UniRule"/>
</dbReference>
<feature type="domain" description="Helix-hairpin-helix DNA-binding motif class 1" evidence="7">
    <location>
        <begin position="108"/>
        <end position="127"/>
    </location>
</feature>
<dbReference type="Proteomes" id="UP000250796">
    <property type="component" value="Chromosome MESINF"/>
</dbReference>
<keyword evidence="1 6" id="KW-0963">Cytoplasm</keyword>
<comment type="caution">
    <text evidence="6">Lacks conserved residue(s) required for the propagation of feature annotation.</text>
</comment>
<dbReference type="InterPro" id="IPR000085">
    <property type="entry name" value="RuvA"/>
</dbReference>
<dbReference type="Pfam" id="PF14520">
    <property type="entry name" value="HHH_5"/>
    <property type="match status" value="1"/>
</dbReference>
<evidence type="ECO:0000313" key="9">
    <source>
        <dbReference type="Proteomes" id="UP000250796"/>
    </source>
</evidence>
<dbReference type="KEGG" id="minf:MESINF_2413"/>
<keyword evidence="3 6" id="KW-0238">DNA-binding</keyword>
<dbReference type="Gene3D" id="2.40.50.140">
    <property type="entry name" value="Nucleic acid-binding proteins"/>
    <property type="match status" value="1"/>
</dbReference>
<dbReference type="NCBIfam" id="TIGR00084">
    <property type="entry name" value="ruvA"/>
    <property type="match status" value="1"/>
</dbReference>
<sequence>MLEGVEGKVLEKRETEVVVQVGGFYLRLNCTPGTLNRLVKGETALLLTRMAYSQDRPPELYGFAEREELDLFDTLLKMSKIGPKSAMKILSATTPSRLRSLIATRNIDELSRLPGVGKKTAERIVVELASVLNIAEGEEEMRSLPTTQRSTGEDAIIALASLGFDEQQARRTVAGLLKKNPSIDTQELIKTALKEIRG</sequence>
<comment type="domain">
    <text evidence="6">Has three domains with a flexible linker between the domains II and III and assumes an 'L' shape. Domain III is highly mobile and contacts RuvB.</text>
</comment>
<organism evidence="8 9">
    <name type="scientific">Mesotoga infera</name>
    <dbReference type="NCBI Taxonomy" id="1236046"/>
    <lineage>
        <taxon>Bacteria</taxon>
        <taxon>Thermotogati</taxon>
        <taxon>Thermotogota</taxon>
        <taxon>Thermotogae</taxon>
        <taxon>Kosmotogales</taxon>
        <taxon>Kosmotogaceae</taxon>
        <taxon>Mesotoga</taxon>
    </lineage>
</organism>
<evidence type="ECO:0000256" key="2">
    <source>
        <dbReference type="ARBA" id="ARBA00022763"/>
    </source>
</evidence>
<keyword evidence="8" id="KW-0547">Nucleotide-binding</keyword>
<dbReference type="InterPro" id="IPR036267">
    <property type="entry name" value="RuvA_C_sf"/>
</dbReference>
<dbReference type="InterPro" id="IPR012340">
    <property type="entry name" value="NA-bd_OB-fold"/>
</dbReference>
<gene>
    <name evidence="6 8" type="primary">ruvA</name>
    <name evidence="8" type="ORF">MESINF_2413</name>
</gene>
<keyword evidence="8" id="KW-0378">Hydrolase</keyword>
<reference evidence="8 9" key="1">
    <citation type="submission" date="2017-01" db="EMBL/GenBank/DDBJ databases">
        <authorList>
            <person name="Erauso G."/>
        </authorList>
    </citation>
    <scope>NUCLEOTIDE SEQUENCE [LARGE SCALE GENOMIC DNA]</scope>
    <source>
        <strain evidence="8">MESINF1</strain>
    </source>
</reference>
<comment type="subcellular location">
    <subcellularLocation>
        <location evidence="6">Cytoplasm</location>
    </subcellularLocation>
</comment>
<dbReference type="Gene3D" id="1.10.8.10">
    <property type="entry name" value="DNA helicase RuvA subunit, C-terminal domain"/>
    <property type="match status" value="1"/>
</dbReference>
<dbReference type="GO" id="GO:0009378">
    <property type="term" value="F:four-way junction helicase activity"/>
    <property type="evidence" value="ECO:0007669"/>
    <property type="project" value="InterPro"/>
</dbReference>
<name>A0A7Z7LH28_9BACT</name>
<dbReference type="SUPFAM" id="SSF47781">
    <property type="entry name" value="RuvA domain 2-like"/>
    <property type="match status" value="1"/>
</dbReference>
<evidence type="ECO:0000256" key="6">
    <source>
        <dbReference type="HAMAP-Rule" id="MF_00031"/>
    </source>
</evidence>
<evidence type="ECO:0000256" key="3">
    <source>
        <dbReference type="ARBA" id="ARBA00023125"/>
    </source>
</evidence>